<protein>
    <submittedName>
        <fullName evidence="1">(northern house mosquito) hypothetical protein</fullName>
    </submittedName>
</protein>
<reference evidence="1" key="1">
    <citation type="submission" date="2021-05" db="EMBL/GenBank/DDBJ databases">
        <authorList>
            <person name="Alioto T."/>
            <person name="Alioto T."/>
            <person name="Gomez Garrido J."/>
        </authorList>
    </citation>
    <scope>NUCLEOTIDE SEQUENCE</scope>
</reference>
<dbReference type="EMBL" id="HBUE01265599">
    <property type="protein sequence ID" value="CAG6561063.1"/>
    <property type="molecule type" value="Transcribed_RNA"/>
</dbReference>
<name>A0A8D8GJP9_CULPI</name>
<accession>A0A8D8GJP9</accession>
<organism evidence="1">
    <name type="scientific">Culex pipiens</name>
    <name type="common">House mosquito</name>
    <dbReference type="NCBI Taxonomy" id="7175"/>
    <lineage>
        <taxon>Eukaryota</taxon>
        <taxon>Metazoa</taxon>
        <taxon>Ecdysozoa</taxon>
        <taxon>Arthropoda</taxon>
        <taxon>Hexapoda</taxon>
        <taxon>Insecta</taxon>
        <taxon>Pterygota</taxon>
        <taxon>Neoptera</taxon>
        <taxon>Endopterygota</taxon>
        <taxon>Diptera</taxon>
        <taxon>Nematocera</taxon>
        <taxon>Culicoidea</taxon>
        <taxon>Culicidae</taxon>
        <taxon>Culicinae</taxon>
        <taxon>Culicini</taxon>
        <taxon>Culex</taxon>
        <taxon>Culex</taxon>
    </lineage>
</organism>
<dbReference type="EMBL" id="HBUE01160418">
    <property type="protein sequence ID" value="CAG6509668.1"/>
    <property type="molecule type" value="Transcribed_RNA"/>
</dbReference>
<evidence type="ECO:0000313" key="1">
    <source>
        <dbReference type="EMBL" id="CAG6509668.1"/>
    </source>
</evidence>
<sequence length="129" mass="14947">MCSVLHVHMHYRSNNIYRNYSGTYHNNGCTIHRTTNNFATHHINSRTRCIYMRHIWPFPQPRTIGLPNVQVLSTDGGHHVPGIYLPLPCRIKLQPNRVPLHSWLYLSKGRDHHNHRGPHNYGGGCGIRV</sequence>
<proteinExistence type="predicted"/>
<dbReference type="AlphaFoldDB" id="A0A8D8GJP9"/>